<dbReference type="Proteomes" id="UP000663440">
    <property type="component" value="Chromosome"/>
</dbReference>
<evidence type="ECO:0000313" key="1">
    <source>
        <dbReference type="EMBL" id="QSW90228.1"/>
    </source>
</evidence>
<keyword evidence="2" id="KW-1185">Reference proteome</keyword>
<sequence length="248" mass="28893">MKIQKLVFLVILATTISCNKAVKKDESVSVDKKPTVKKYSITTLTIDNKKICNYYFDESQKLVKSQEFSSNGKSYQEINLEYKNGKFDYAFSGSDKNERDDWSSNYYSNVELYNDFLITKNIKIDNPFMLSSEVSDIEKLITIIESFQKINRNDKTIFKSKKLNLNIRFDPSKITLFIPTNSIITSFEYTTDKNGYLTEEAIAFNDGILTIKFHYQNQKINTVIYSLKYNNGEMLISNQNYTYFKIIS</sequence>
<accession>A0ABX7QI23</accession>
<dbReference type="RefSeq" id="WP_207297395.1">
    <property type="nucleotide sequence ID" value="NZ_CP071448.1"/>
</dbReference>
<gene>
    <name evidence="1" type="ORF">J0383_05260</name>
</gene>
<protein>
    <recommendedName>
        <fullName evidence="3">DUF4595 domain-containing protein</fullName>
    </recommendedName>
</protein>
<evidence type="ECO:0008006" key="3">
    <source>
        <dbReference type="Google" id="ProtNLM"/>
    </source>
</evidence>
<proteinExistence type="predicted"/>
<name>A0ABX7QI23_9FLAO</name>
<dbReference type="PROSITE" id="PS51257">
    <property type="entry name" value="PROKAR_LIPOPROTEIN"/>
    <property type="match status" value="1"/>
</dbReference>
<organism evidence="1 2">
    <name type="scientific">Flavobacterium endoglycinae</name>
    <dbReference type="NCBI Taxonomy" id="2816357"/>
    <lineage>
        <taxon>Bacteria</taxon>
        <taxon>Pseudomonadati</taxon>
        <taxon>Bacteroidota</taxon>
        <taxon>Flavobacteriia</taxon>
        <taxon>Flavobacteriales</taxon>
        <taxon>Flavobacteriaceae</taxon>
        <taxon>Flavobacterium</taxon>
    </lineage>
</organism>
<dbReference type="EMBL" id="CP071448">
    <property type="protein sequence ID" value="QSW90228.1"/>
    <property type="molecule type" value="Genomic_DNA"/>
</dbReference>
<reference evidence="1 2" key="1">
    <citation type="submission" date="2021-03" db="EMBL/GenBank/DDBJ databases">
        <title>Flavobacterium kribbensis sp. nov, an endophytic bacteria, isolated from soybean.</title>
        <authorList>
            <person name="Lee J."/>
            <person name="Seo J."/>
        </authorList>
    </citation>
    <scope>NUCLEOTIDE SEQUENCE [LARGE SCALE GENOMIC DNA]</scope>
    <source>
        <strain evidence="1 2">BB8</strain>
    </source>
</reference>
<evidence type="ECO:0000313" key="2">
    <source>
        <dbReference type="Proteomes" id="UP000663440"/>
    </source>
</evidence>